<reference evidence="4" key="1">
    <citation type="journal article" date="2023" name="Commun. Biol.">
        <title>Genome analysis of Parmales, the sister group of diatoms, reveals the evolutionary specialization of diatoms from phago-mixotrophs to photoautotrophs.</title>
        <authorList>
            <person name="Ban H."/>
            <person name="Sato S."/>
            <person name="Yoshikawa S."/>
            <person name="Yamada K."/>
            <person name="Nakamura Y."/>
            <person name="Ichinomiya M."/>
            <person name="Sato N."/>
            <person name="Blanc-Mathieu R."/>
            <person name="Endo H."/>
            <person name="Kuwata A."/>
            <person name="Ogata H."/>
        </authorList>
    </citation>
    <scope>NUCLEOTIDE SEQUENCE [LARGE SCALE GENOMIC DNA]</scope>
</reference>
<dbReference type="EMBL" id="BLQM01000060">
    <property type="protein sequence ID" value="GMH57844.1"/>
    <property type="molecule type" value="Genomic_DNA"/>
</dbReference>
<evidence type="ECO:0008006" key="5">
    <source>
        <dbReference type="Google" id="ProtNLM"/>
    </source>
</evidence>
<evidence type="ECO:0000313" key="3">
    <source>
        <dbReference type="EMBL" id="GMH57844.1"/>
    </source>
</evidence>
<sequence length="301" mass="33730">MNLSTTPLTIGFLRRGGGKQKRRKERTVAAIPQDDGHVDVQDDVLVGALVAVEQEDNSLENHVEENQASEPSSSALLPAIQSMMENMKKEMLNAIQSMREDMEEEMLAVKGEIGSKMKSVFDELISVKGELCEARIQIATLEKTLEGYEFQSNEELSAAAKLWCSDRNKAIIRNVTNMGRMFNGAESFTCDLSRWSTGNCTTMIAMFFLAKSFESDLKEWNVEKVTDMAAMFAGARSFNSDLSSWSTDYCTNIYGMFGGATSFNRDKINFWDLSSIKEVTGLMVDEEVVRITKEECMPLYI</sequence>
<proteinExistence type="predicted"/>
<dbReference type="Pfam" id="PF03382">
    <property type="entry name" value="DUF285"/>
    <property type="match status" value="1"/>
</dbReference>
<keyword evidence="1" id="KW-0175">Coiled coil</keyword>
<evidence type="ECO:0000313" key="4">
    <source>
        <dbReference type="Proteomes" id="UP001162640"/>
    </source>
</evidence>
<dbReference type="InterPro" id="IPR005046">
    <property type="entry name" value="DUF285"/>
</dbReference>
<name>A0A9W7DVG9_9STRA</name>
<dbReference type="AlphaFoldDB" id="A0A9W7DVG9"/>
<gene>
    <name evidence="3" type="ORF">TL16_g02480</name>
</gene>
<protein>
    <recommendedName>
        <fullName evidence="5">BspA family leucine-rich repeat surface protein</fullName>
    </recommendedName>
</protein>
<feature type="region of interest" description="Disordered" evidence="2">
    <location>
        <begin position="1"/>
        <end position="24"/>
    </location>
</feature>
<organism evidence="3 4">
    <name type="scientific">Triparma laevis f. inornata</name>
    <dbReference type="NCBI Taxonomy" id="1714386"/>
    <lineage>
        <taxon>Eukaryota</taxon>
        <taxon>Sar</taxon>
        <taxon>Stramenopiles</taxon>
        <taxon>Ochrophyta</taxon>
        <taxon>Bolidophyceae</taxon>
        <taxon>Parmales</taxon>
        <taxon>Triparmaceae</taxon>
        <taxon>Triparma</taxon>
    </lineage>
</organism>
<evidence type="ECO:0000256" key="1">
    <source>
        <dbReference type="SAM" id="Coils"/>
    </source>
</evidence>
<evidence type="ECO:0000256" key="2">
    <source>
        <dbReference type="SAM" id="MobiDB-lite"/>
    </source>
</evidence>
<accession>A0A9W7DVG9</accession>
<feature type="coiled-coil region" evidence="1">
    <location>
        <begin position="84"/>
        <end position="112"/>
    </location>
</feature>
<comment type="caution">
    <text evidence="3">The sequence shown here is derived from an EMBL/GenBank/DDBJ whole genome shotgun (WGS) entry which is preliminary data.</text>
</comment>
<dbReference type="Proteomes" id="UP001162640">
    <property type="component" value="Unassembled WGS sequence"/>
</dbReference>